<evidence type="ECO:0000313" key="12">
    <source>
        <dbReference type="EMBL" id="ABY22019.1"/>
    </source>
</evidence>
<keyword evidence="4" id="KW-0997">Cell inner membrane</keyword>
<feature type="transmembrane region" description="Helical" evidence="11">
    <location>
        <begin position="364"/>
        <end position="383"/>
    </location>
</feature>
<organism evidence="12 13">
    <name type="scientific">Renibacterium salmoninarum (strain ATCC 33209 / DSM 20767 / JCM 11484 / NBRC 15589 / NCIMB 2235)</name>
    <dbReference type="NCBI Taxonomy" id="288705"/>
    <lineage>
        <taxon>Bacteria</taxon>
        <taxon>Bacillati</taxon>
        <taxon>Actinomycetota</taxon>
        <taxon>Actinomycetes</taxon>
        <taxon>Micrococcales</taxon>
        <taxon>Micrococcaceae</taxon>
        <taxon>Renibacterium</taxon>
    </lineage>
</organism>
<dbReference type="CDD" id="cd06579">
    <property type="entry name" value="TM_PBP1_transp_AraH_like"/>
    <property type="match status" value="1"/>
</dbReference>
<feature type="transmembrane region" description="Helical" evidence="11">
    <location>
        <begin position="324"/>
        <end position="352"/>
    </location>
</feature>
<evidence type="ECO:0000313" key="13">
    <source>
        <dbReference type="Proteomes" id="UP000002007"/>
    </source>
</evidence>
<dbReference type="PANTHER" id="PTHR32196">
    <property type="entry name" value="ABC TRANSPORTER PERMEASE PROTEIN YPHD-RELATED-RELATED"/>
    <property type="match status" value="1"/>
</dbReference>
<dbReference type="PANTHER" id="PTHR32196:SF32">
    <property type="entry name" value="XYLOSE TRANSPORT SYSTEM PERMEASE PROTEIN XYLH"/>
    <property type="match status" value="1"/>
</dbReference>
<keyword evidence="13" id="KW-1185">Reference proteome</keyword>
<evidence type="ECO:0000256" key="3">
    <source>
        <dbReference type="ARBA" id="ARBA00022475"/>
    </source>
</evidence>
<gene>
    <name evidence="12" type="ordered locus">RSal33209_0263</name>
</gene>
<reference evidence="13" key="1">
    <citation type="journal article" date="2008" name="J. Bacteriol.">
        <title>Genome sequence of the fish pathogen Renibacterium salmoninarum suggests reductive evolution away from an environmental Arthrobacter ancestor.</title>
        <authorList>
            <person name="Wiens G.D."/>
            <person name="Rockey D.D."/>
            <person name="Wu Z."/>
            <person name="Chang J."/>
            <person name="Levy R."/>
            <person name="Crane S."/>
            <person name="Chen D.S."/>
            <person name="Capri G.R."/>
            <person name="Burnett J.R."/>
            <person name="Sudheesh P.S."/>
            <person name="Schipma M.J."/>
            <person name="Burd H."/>
            <person name="Bhattacharyya A."/>
            <person name="Rhodes L.D."/>
            <person name="Kaul R."/>
            <person name="Strom M.S."/>
        </authorList>
    </citation>
    <scope>NUCLEOTIDE SEQUENCE [LARGE SCALE GENOMIC DNA]</scope>
    <source>
        <strain evidence="13">ATCC 33209 / DSM 20767 / JCM 11484 / NBRC 15589 / NCIMB 2235</strain>
    </source>
</reference>
<evidence type="ECO:0000256" key="9">
    <source>
        <dbReference type="ARBA" id="ARBA00035611"/>
    </source>
</evidence>
<proteinExistence type="predicted"/>
<keyword evidence="3" id="KW-1003">Cell membrane</keyword>
<feature type="transmembrane region" description="Helical" evidence="11">
    <location>
        <begin position="92"/>
        <end position="108"/>
    </location>
</feature>
<feature type="transmembrane region" description="Helical" evidence="11">
    <location>
        <begin position="52"/>
        <end position="85"/>
    </location>
</feature>
<dbReference type="NCBIfam" id="NF040906">
    <property type="entry name" value="GguB"/>
    <property type="match status" value="1"/>
</dbReference>
<evidence type="ECO:0000256" key="10">
    <source>
        <dbReference type="ARBA" id="ARBA00035686"/>
    </source>
</evidence>
<dbReference type="Pfam" id="PF02653">
    <property type="entry name" value="BPD_transp_2"/>
    <property type="match status" value="1"/>
</dbReference>
<dbReference type="HOGENOM" id="CLU_028880_2_0_11"/>
<dbReference type="GO" id="GO:0005886">
    <property type="term" value="C:plasma membrane"/>
    <property type="evidence" value="ECO:0007669"/>
    <property type="project" value="UniProtKB-SubCell"/>
</dbReference>
<feature type="transmembrane region" description="Helical" evidence="11">
    <location>
        <begin position="170"/>
        <end position="187"/>
    </location>
</feature>
<feature type="transmembrane region" description="Helical" evidence="11">
    <location>
        <begin position="207"/>
        <end position="228"/>
    </location>
</feature>
<evidence type="ECO:0000256" key="5">
    <source>
        <dbReference type="ARBA" id="ARBA00022597"/>
    </source>
</evidence>
<name>A9WM31_RENSM</name>
<evidence type="ECO:0000256" key="2">
    <source>
        <dbReference type="ARBA" id="ARBA00022448"/>
    </source>
</evidence>
<dbReference type="EMBL" id="CP000910">
    <property type="protein sequence ID" value="ABY22019.1"/>
    <property type="molecule type" value="Genomic_DNA"/>
</dbReference>
<comment type="subcellular location">
    <subcellularLocation>
        <location evidence="1">Cell membrane</location>
        <topology evidence="1">Multi-pass membrane protein</topology>
    </subcellularLocation>
</comment>
<dbReference type="AlphaFoldDB" id="A9WM31"/>
<comment type="function">
    <text evidence="9">Part of the binding-protein-dependent transport system for D-xylose. Probably responsible for the translocation of the substrate across the membrane.</text>
</comment>
<keyword evidence="6 11" id="KW-0812">Transmembrane</keyword>
<feature type="transmembrane region" description="Helical" evidence="11">
    <location>
        <begin position="114"/>
        <end position="134"/>
    </location>
</feature>
<feature type="transmembrane region" description="Helical" evidence="11">
    <location>
        <begin position="235"/>
        <end position="253"/>
    </location>
</feature>
<feature type="transmembrane region" description="Helical" evidence="11">
    <location>
        <begin position="12"/>
        <end position="32"/>
    </location>
</feature>
<evidence type="ECO:0000256" key="7">
    <source>
        <dbReference type="ARBA" id="ARBA00022989"/>
    </source>
</evidence>
<dbReference type="Proteomes" id="UP000002007">
    <property type="component" value="Chromosome"/>
</dbReference>
<keyword evidence="5" id="KW-0762">Sugar transport</keyword>
<dbReference type="KEGG" id="rsa:RSal33209_0263"/>
<dbReference type="InterPro" id="IPR001851">
    <property type="entry name" value="ABC_transp_permease"/>
</dbReference>
<keyword evidence="7 11" id="KW-1133">Transmembrane helix</keyword>
<feature type="transmembrane region" description="Helical" evidence="11">
    <location>
        <begin position="285"/>
        <end position="303"/>
    </location>
</feature>
<dbReference type="GO" id="GO:0022857">
    <property type="term" value="F:transmembrane transporter activity"/>
    <property type="evidence" value="ECO:0007669"/>
    <property type="project" value="InterPro"/>
</dbReference>
<protein>
    <recommendedName>
        <fullName evidence="10">Xylose transport system permease protein XylH</fullName>
    </recommendedName>
</protein>
<keyword evidence="2" id="KW-0813">Transport</keyword>
<accession>A9WM31</accession>
<evidence type="ECO:0000256" key="1">
    <source>
        <dbReference type="ARBA" id="ARBA00004651"/>
    </source>
</evidence>
<evidence type="ECO:0000256" key="4">
    <source>
        <dbReference type="ARBA" id="ARBA00022519"/>
    </source>
</evidence>
<sequence length="412" mass="43317">MNNIKQIFGGNLRQFGMIFALIALMVFFQIFSGGKVFTPFNMQNLINGNTYVLILAIGMVLVIIAGHIDLSVGSVAAFVGIVVAITMRDWGLPWYVGVLLGLVVGALVGAWQGFWVAIVGIPAFIVTLAGMLLFRGLNQLVGNSQSIPVPEQIHFLGGGYLPEIGPDTGYNNLTLLLGVVCLAALIWSEVRSRQNSKNLGAVVPPLWVPIVKVILVAAVIIFATYLFASGRTGTSFPIAGVILAVLVLIYGFISSKTILGRHVYAVGGNKNAAELSGVKSRKVNFLVMMNMSILAAVAAIIFIGRSTASGPSDGTGWELDAIAAVFIGGAAVSGGVGTVLGSMIGGLVMAMLNNGLQLMSVGANWTSVIKGLVLLVAVAIDVYNKSQGRKSIIGLMMKNFSRSEKTGLQTNT</sequence>
<dbReference type="RefSeq" id="WP_012243727.1">
    <property type="nucleotide sequence ID" value="NC_010168.1"/>
</dbReference>
<evidence type="ECO:0000256" key="8">
    <source>
        <dbReference type="ARBA" id="ARBA00023136"/>
    </source>
</evidence>
<keyword evidence="8 11" id="KW-0472">Membrane</keyword>
<dbReference type="eggNOG" id="COG4214">
    <property type="taxonomic scope" value="Bacteria"/>
</dbReference>
<dbReference type="STRING" id="288705.RSal33209_0263"/>
<evidence type="ECO:0000256" key="11">
    <source>
        <dbReference type="SAM" id="Phobius"/>
    </source>
</evidence>
<evidence type="ECO:0000256" key="6">
    <source>
        <dbReference type="ARBA" id="ARBA00022692"/>
    </source>
</evidence>